<evidence type="ECO:0000256" key="1">
    <source>
        <dbReference type="SAM" id="MobiDB-lite"/>
    </source>
</evidence>
<sequence>MTRSVQQGASSAATRAETGADKCTDPTRLNNLQLNYITGRLPPAPPLTQYQDINQLDRDASMESLKDLDAQGEIRRVKRQAPYKDTIPVGDSSVVIVRFRADNPASMLAIPQCYKLDNYAITAVLSVNVTNTPVL</sequence>
<organism evidence="2 3">
    <name type="scientific">Elysia marginata</name>
    <dbReference type="NCBI Taxonomy" id="1093978"/>
    <lineage>
        <taxon>Eukaryota</taxon>
        <taxon>Metazoa</taxon>
        <taxon>Spiralia</taxon>
        <taxon>Lophotrochozoa</taxon>
        <taxon>Mollusca</taxon>
        <taxon>Gastropoda</taxon>
        <taxon>Heterobranchia</taxon>
        <taxon>Euthyneura</taxon>
        <taxon>Panpulmonata</taxon>
        <taxon>Sacoglossa</taxon>
        <taxon>Placobranchoidea</taxon>
        <taxon>Plakobranchidae</taxon>
        <taxon>Elysia</taxon>
    </lineage>
</organism>
<gene>
    <name evidence="2" type="ORF">ElyMa_000560600</name>
</gene>
<keyword evidence="3" id="KW-1185">Reference proteome</keyword>
<dbReference type="AlphaFoldDB" id="A0AAV4G1Q6"/>
<protein>
    <submittedName>
        <fullName evidence="2">L-ascorbate oxidase</fullName>
    </submittedName>
</protein>
<dbReference type="Proteomes" id="UP000762676">
    <property type="component" value="Unassembled WGS sequence"/>
</dbReference>
<name>A0AAV4G1Q6_9GAST</name>
<comment type="caution">
    <text evidence="2">The sequence shown here is derived from an EMBL/GenBank/DDBJ whole genome shotgun (WGS) entry which is preliminary data.</text>
</comment>
<evidence type="ECO:0000313" key="3">
    <source>
        <dbReference type="Proteomes" id="UP000762676"/>
    </source>
</evidence>
<evidence type="ECO:0000313" key="2">
    <source>
        <dbReference type="EMBL" id="GFR79627.1"/>
    </source>
</evidence>
<reference evidence="2 3" key="1">
    <citation type="journal article" date="2021" name="Elife">
        <title>Chloroplast acquisition without the gene transfer in kleptoplastic sea slugs, Plakobranchus ocellatus.</title>
        <authorList>
            <person name="Maeda T."/>
            <person name="Takahashi S."/>
            <person name="Yoshida T."/>
            <person name="Shimamura S."/>
            <person name="Takaki Y."/>
            <person name="Nagai Y."/>
            <person name="Toyoda A."/>
            <person name="Suzuki Y."/>
            <person name="Arimoto A."/>
            <person name="Ishii H."/>
            <person name="Satoh N."/>
            <person name="Nishiyama T."/>
            <person name="Hasebe M."/>
            <person name="Maruyama T."/>
            <person name="Minagawa J."/>
            <person name="Obokata J."/>
            <person name="Shigenobu S."/>
        </authorList>
    </citation>
    <scope>NUCLEOTIDE SEQUENCE [LARGE SCALE GENOMIC DNA]</scope>
</reference>
<feature type="compositionally biased region" description="Polar residues" evidence="1">
    <location>
        <begin position="1"/>
        <end position="13"/>
    </location>
</feature>
<accession>A0AAV4G1Q6</accession>
<dbReference type="EMBL" id="BMAT01001098">
    <property type="protein sequence ID" value="GFR79627.1"/>
    <property type="molecule type" value="Genomic_DNA"/>
</dbReference>
<proteinExistence type="predicted"/>
<feature type="region of interest" description="Disordered" evidence="1">
    <location>
        <begin position="1"/>
        <end position="26"/>
    </location>
</feature>